<dbReference type="HOGENOM" id="CLU_004965_3_2_1"/>
<accession>M7SMJ7</accession>
<name>M7SMJ7_EUTLA</name>
<evidence type="ECO:0000313" key="12">
    <source>
        <dbReference type="Proteomes" id="UP000012174"/>
    </source>
</evidence>
<dbReference type="GO" id="GO:0035673">
    <property type="term" value="F:oligopeptide transmembrane transporter activity"/>
    <property type="evidence" value="ECO:0007669"/>
    <property type="project" value="InterPro"/>
</dbReference>
<feature type="compositionally biased region" description="Basic and acidic residues" evidence="9">
    <location>
        <begin position="29"/>
        <end position="40"/>
    </location>
</feature>
<dbReference type="NCBIfam" id="TIGR00728">
    <property type="entry name" value="OPT_sfam"/>
    <property type="match status" value="1"/>
</dbReference>
<dbReference type="Proteomes" id="UP000012174">
    <property type="component" value="Unassembled WGS sequence"/>
</dbReference>
<evidence type="ECO:0000256" key="5">
    <source>
        <dbReference type="ARBA" id="ARBA00022856"/>
    </source>
</evidence>
<dbReference type="KEGG" id="ela:UCREL1_7403"/>
<dbReference type="EMBL" id="KB706820">
    <property type="protein sequence ID" value="EMR65608.1"/>
    <property type="molecule type" value="Genomic_DNA"/>
</dbReference>
<feature type="transmembrane region" description="Helical" evidence="10">
    <location>
        <begin position="771"/>
        <end position="792"/>
    </location>
</feature>
<feature type="transmembrane region" description="Helical" evidence="10">
    <location>
        <begin position="291"/>
        <end position="308"/>
    </location>
</feature>
<evidence type="ECO:0000256" key="2">
    <source>
        <dbReference type="ARBA" id="ARBA00008807"/>
    </source>
</evidence>
<evidence type="ECO:0000256" key="1">
    <source>
        <dbReference type="ARBA" id="ARBA00004141"/>
    </source>
</evidence>
<feature type="transmembrane region" description="Helical" evidence="10">
    <location>
        <begin position="111"/>
        <end position="129"/>
    </location>
</feature>
<keyword evidence="5" id="KW-0571">Peptide transport</keyword>
<protein>
    <submittedName>
        <fullName evidence="11">Putative oligopeptide transporter protein</fullName>
    </submittedName>
</protein>
<organism evidence="11 12">
    <name type="scientific">Eutypa lata (strain UCR-EL1)</name>
    <name type="common">Grapevine dieback disease fungus</name>
    <name type="synonym">Eutypa armeniacae</name>
    <dbReference type="NCBI Taxonomy" id="1287681"/>
    <lineage>
        <taxon>Eukaryota</taxon>
        <taxon>Fungi</taxon>
        <taxon>Dikarya</taxon>
        <taxon>Ascomycota</taxon>
        <taxon>Pezizomycotina</taxon>
        <taxon>Sordariomycetes</taxon>
        <taxon>Xylariomycetidae</taxon>
        <taxon>Xylariales</taxon>
        <taxon>Diatrypaceae</taxon>
        <taxon>Eutypa</taxon>
    </lineage>
</organism>
<dbReference type="GO" id="GO:0016020">
    <property type="term" value="C:membrane"/>
    <property type="evidence" value="ECO:0007669"/>
    <property type="project" value="UniProtKB-SubCell"/>
</dbReference>
<evidence type="ECO:0000256" key="6">
    <source>
        <dbReference type="ARBA" id="ARBA00022927"/>
    </source>
</evidence>
<dbReference type="Pfam" id="PF03169">
    <property type="entry name" value="OPT"/>
    <property type="match status" value="1"/>
</dbReference>
<dbReference type="InterPro" id="IPR004648">
    <property type="entry name" value="Oligpept_transpt"/>
</dbReference>
<comment type="similarity">
    <text evidence="2">Belongs to the oligopeptide OPT transporter family.</text>
</comment>
<dbReference type="OMA" id="YMHIPPR"/>
<reference evidence="12" key="1">
    <citation type="journal article" date="2013" name="Genome Announc.">
        <title>Draft genome sequence of the grapevine dieback fungus Eutypa lata UCR-EL1.</title>
        <authorList>
            <person name="Blanco-Ulate B."/>
            <person name="Rolshausen P.E."/>
            <person name="Cantu D."/>
        </authorList>
    </citation>
    <scope>NUCLEOTIDE SEQUENCE [LARGE SCALE GENOMIC DNA]</scope>
    <source>
        <strain evidence="12">UCR-EL1</strain>
    </source>
</reference>
<keyword evidence="8 10" id="KW-0472">Membrane</keyword>
<feature type="transmembrane region" description="Helical" evidence="10">
    <location>
        <begin position="695"/>
        <end position="716"/>
    </location>
</feature>
<keyword evidence="4 10" id="KW-0812">Transmembrane</keyword>
<dbReference type="OrthoDB" id="9986677at2759"/>
<feature type="transmembrane region" description="Helical" evidence="10">
    <location>
        <begin position="443"/>
        <end position="467"/>
    </location>
</feature>
<proteinExistence type="inferred from homology"/>
<evidence type="ECO:0000256" key="10">
    <source>
        <dbReference type="SAM" id="Phobius"/>
    </source>
</evidence>
<keyword evidence="7 10" id="KW-1133">Transmembrane helix</keyword>
<feature type="transmembrane region" description="Helical" evidence="10">
    <location>
        <begin position="358"/>
        <end position="383"/>
    </location>
</feature>
<feature type="transmembrane region" description="Helical" evidence="10">
    <location>
        <begin position="537"/>
        <end position="557"/>
    </location>
</feature>
<dbReference type="InterPro" id="IPR004813">
    <property type="entry name" value="OPT"/>
</dbReference>
<evidence type="ECO:0000256" key="3">
    <source>
        <dbReference type="ARBA" id="ARBA00022448"/>
    </source>
</evidence>
<feature type="transmembrane region" description="Helical" evidence="10">
    <location>
        <begin position="135"/>
        <end position="155"/>
    </location>
</feature>
<dbReference type="PANTHER" id="PTHR22601">
    <property type="entry name" value="ISP4 LIKE PROTEIN"/>
    <property type="match status" value="1"/>
</dbReference>
<sequence>MSLRSGNATEPPEAKSPSALATSTSIDLNGEKDGGSDVNHETAAVATPATTTPPPPDDKDVKDHLPIEDTAEVDADLEAEDDPEIKDIPPEVRRIVSLHDDTSLPTLTFRYFVLAVLFVIPGAFLSQMNSFRTTYAPYSVFFVQIASNYAGLWLARVLPRRRVRVPLPFPFTKDGRRRRSWSFSLNPGPWSIKEHVLVTITAASGATGNGAATPISVGELYFGERLHPAAAILFMWGVDATGYAFAAIARQFLLYEPAYPWFQALCQTALFETQNRDNRAPTPTARRQMRVFWGALLGVTLWQFLPEYAFPMLGSMAFLCWVAPRNPVANFVGSGLGGMGFLNLSFDWANISNFNAGVPLFLSPWWSQVVLFCSFVLSCWILLPAAKWGSLGGDYKHCLMTNRACTADGERYPVSSLVTAGSSSALNQTAYEENGPMYLGTHYLWSIFFDYASYISAYSWIAFFGFTRVRDAYHKFRARRRDPGRGINHQYADRLNVLMRSYKEVPLWWYVALFGASFVSTMTIIGLDLLFIPWWTYFVALATGALVVIPLGWLYAVSNFQLPIGTFNELLYGTMVQGLNHHRNPIGASVYGSIAGGAWYRAQYMLQDQKIGHYTHVPQRAVFFSQVFGITLGVPTNYAAMRWVLDSKRDYLTGEIEDPAHIWTGQSLAGYLTMGVQYVLLGPTRLFQEQQWRPVPYAFLVGALLPAIIYGLHRLFPRAKFHLWNTTIFFSGLSIFYGNVSTGYLSRFIGGFVVMYWAYRYRYKLWAKYNFVLAAAFDAGFNLNMLLIFLIFGSGKAITMPNWWGNDENSVEKCYALE</sequence>
<dbReference type="eggNOG" id="KOG2262">
    <property type="taxonomic scope" value="Eukaryota"/>
</dbReference>
<feature type="region of interest" description="Disordered" evidence="9">
    <location>
        <begin position="1"/>
        <end position="63"/>
    </location>
</feature>
<evidence type="ECO:0000256" key="4">
    <source>
        <dbReference type="ARBA" id="ARBA00022692"/>
    </source>
</evidence>
<evidence type="ECO:0000256" key="7">
    <source>
        <dbReference type="ARBA" id="ARBA00022989"/>
    </source>
</evidence>
<comment type="subcellular location">
    <subcellularLocation>
        <location evidence="1">Membrane</location>
        <topology evidence="1">Multi-pass membrane protein</topology>
    </subcellularLocation>
</comment>
<gene>
    <name evidence="11" type="ORF">UCREL1_7403</name>
</gene>
<evidence type="ECO:0000256" key="9">
    <source>
        <dbReference type="SAM" id="MobiDB-lite"/>
    </source>
</evidence>
<keyword evidence="3" id="KW-0813">Transport</keyword>
<keyword evidence="6" id="KW-0653">Protein transport</keyword>
<keyword evidence="12" id="KW-1185">Reference proteome</keyword>
<feature type="transmembrane region" description="Helical" evidence="10">
    <location>
        <begin position="736"/>
        <end position="759"/>
    </location>
</feature>
<dbReference type="AlphaFoldDB" id="M7SMJ7"/>
<evidence type="ECO:0000313" key="11">
    <source>
        <dbReference type="EMBL" id="EMR65608.1"/>
    </source>
</evidence>
<feature type="transmembrane region" description="Helical" evidence="10">
    <location>
        <begin position="328"/>
        <end position="346"/>
    </location>
</feature>
<feature type="transmembrane region" description="Helical" evidence="10">
    <location>
        <begin position="507"/>
        <end position="531"/>
    </location>
</feature>
<evidence type="ECO:0000256" key="8">
    <source>
        <dbReference type="ARBA" id="ARBA00023136"/>
    </source>
</evidence>
<dbReference type="GO" id="GO:0015031">
    <property type="term" value="P:protein transport"/>
    <property type="evidence" value="ECO:0007669"/>
    <property type="project" value="UniProtKB-KW"/>
</dbReference>